<accession>A0A2S5G9J5</accession>
<proteinExistence type="predicted"/>
<gene>
    <name evidence="2" type="ORF">C4B60_13975</name>
</gene>
<comment type="caution">
    <text evidence="2">The sequence shown here is derived from an EMBL/GenBank/DDBJ whole genome shotgun (WGS) entry which is preliminary data.</text>
</comment>
<evidence type="ECO:0000313" key="3">
    <source>
        <dbReference type="Proteomes" id="UP000239047"/>
    </source>
</evidence>
<feature type="domain" description="DUF2529" evidence="1">
    <location>
        <begin position="1"/>
        <end position="169"/>
    </location>
</feature>
<dbReference type="Pfam" id="PF10740">
    <property type="entry name" value="DUF2529"/>
    <property type="match status" value="1"/>
</dbReference>
<dbReference type="AlphaFoldDB" id="A0A2S5G9J5"/>
<evidence type="ECO:0000259" key="1">
    <source>
        <dbReference type="Pfam" id="PF10740"/>
    </source>
</evidence>
<name>A0A2S5G9J5_9BACL</name>
<dbReference type="Proteomes" id="UP000239047">
    <property type="component" value="Unassembled WGS sequence"/>
</dbReference>
<evidence type="ECO:0000313" key="2">
    <source>
        <dbReference type="EMBL" id="PPA69649.1"/>
    </source>
</evidence>
<sequence length="172" mass="18919">MLKMFTTQLTGLFSRLHSKEEMAIEDAARLLAQAIAGEGHIYLKGFGEMQGAVIEALYGEEPLKGALELNEPEILDQADRALIFARRSTDAEAISLGQKLAEKNIPFVVVCGKVKDAEGDIMESADINLNTQVVKGLLPDDEGNRYGFPSLLAALYLYHGIKFTLDEMLDEE</sequence>
<dbReference type="RefSeq" id="WP_104058642.1">
    <property type="nucleotide sequence ID" value="NZ_PREZ01000005.1"/>
</dbReference>
<organism evidence="2 3">
    <name type="scientific">Jeotgalibacillus proteolyticus</name>
    <dbReference type="NCBI Taxonomy" id="2082395"/>
    <lineage>
        <taxon>Bacteria</taxon>
        <taxon>Bacillati</taxon>
        <taxon>Bacillota</taxon>
        <taxon>Bacilli</taxon>
        <taxon>Bacillales</taxon>
        <taxon>Caryophanaceae</taxon>
        <taxon>Jeotgalibacillus</taxon>
    </lineage>
</organism>
<reference evidence="2 3" key="1">
    <citation type="submission" date="2018-02" db="EMBL/GenBank/DDBJ databases">
        <title>Jeotgalibacillus proteolyticum sp. nov. a protease producing bacterium isolated from ocean sediments of Laizhou Bay.</title>
        <authorList>
            <person name="Li Y."/>
        </authorList>
    </citation>
    <scope>NUCLEOTIDE SEQUENCE [LARGE SCALE GENOMIC DNA]</scope>
    <source>
        <strain evidence="2 3">22-7</strain>
    </source>
</reference>
<dbReference type="InterPro" id="IPR019676">
    <property type="entry name" value="DUF2529"/>
</dbReference>
<keyword evidence="3" id="KW-1185">Reference proteome</keyword>
<dbReference type="EMBL" id="PREZ01000005">
    <property type="protein sequence ID" value="PPA69649.1"/>
    <property type="molecule type" value="Genomic_DNA"/>
</dbReference>
<protein>
    <submittedName>
        <fullName evidence="2">DUF2529 domain-containing protein</fullName>
    </submittedName>
</protein>
<dbReference type="Gene3D" id="3.40.50.10490">
    <property type="entry name" value="Glucose-6-phosphate isomerase like protein, domain 1"/>
    <property type="match status" value="1"/>
</dbReference>
<dbReference type="OrthoDB" id="2737584at2"/>